<dbReference type="AlphaFoldDB" id="A0A1I3VR09"/>
<dbReference type="RefSeq" id="WP_090632581.1">
    <property type="nucleotide sequence ID" value="NZ_FOQO01000018.1"/>
</dbReference>
<evidence type="ECO:0000259" key="1">
    <source>
        <dbReference type="Pfam" id="PF20613"/>
    </source>
</evidence>
<sequence>MLPSKVSISPINRAIETGGSRPVVVMADDFEEYICKYDSNGKLINEYCSLCFLDAWGIPHLPGALVNILPEHINPEIISNRTQPHHFGKPTFGLRYQKETVDVTNMFVGLKGNYHELGKYQSRRALLKIALFDLWLANTDRSANNYNLLVQSIEDRFQIIPIDHSDVFDGCRLGQELAQLTPEDSILYADLAHVLLYNPKKIADEANAILDNFPTFVLNCGNMLPDIVAGMPNEWCLNKQQLEQQIREAVIENNAWLNDTKANFRELVAPLTKGA</sequence>
<dbReference type="STRING" id="1477437.SAMN05444682_11828"/>
<proteinExistence type="predicted"/>
<dbReference type="Proteomes" id="UP000198670">
    <property type="component" value="Unassembled WGS sequence"/>
</dbReference>
<accession>A0A1I3VR09</accession>
<feature type="domain" description="HipA-like kinase" evidence="1">
    <location>
        <begin position="9"/>
        <end position="253"/>
    </location>
</feature>
<name>A0A1I3VR09_9SPHI</name>
<keyword evidence="3" id="KW-1185">Reference proteome</keyword>
<dbReference type="InterPro" id="IPR046748">
    <property type="entry name" value="HipA_2"/>
</dbReference>
<organism evidence="2 3">
    <name type="scientific">Parapedobacter indicus</name>
    <dbReference type="NCBI Taxonomy" id="1477437"/>
    <lineage>
        <taxon>Bacteria</taxon>
        <taxon>Pseudomonadati</taxon>
        <taxon>Bacteroidota</taxon>
        <taxon>Sphingobacteriia</taxon>
        <taxon>Sphingobacteriales</taxon>
        <taxon>Sphingobacteriaceae</taxon>
        <taxon>Parapedobacter</taxon>
    </lineage>
</organism>
<gene>
    <name evidence="2" type="ORF">SAMN05444682_11828</name>
</gene>
<reference evidence="2 3" key="1">
    <citation type="submission" date="2016-10" db="EMBL/GenBank/DDBJ databases">
        <authorList>
            <person name="de Groot N.N."/>
        </authorList>
    </citation>
    <scope>NUCLEOTIDE SEQUENCE [LARGE SCALE GENOMIC DNA]</scope>
    <source>
        <strain evidence="2 3">RK1</strain>
    </source>
</reference>
<dbReference type="EMBL" id="FOQO01000018">
    <property type="protein sequence ID" value="SFJ96601.1"/>
    <property type="molecule type" value="Genomic_DNA"/>
</dbReference>
<dbReference type="Pfam" id="PF20613">
    <property type="entry name" value="HipA_2"/>
    <property type="match status" value="1"/>
</dbReference>
<protein>
    <recommendedName>
        <fullName evidence="1">HipA-like kinase domain-containing protein</fullName>
    </recommendedName>
</protein>
<evidence type="ECO:0000313" key="3">
    <source>
        <dbReference type="Proteomes" id="UP000198670"/>
    </source>
</evidence>
<dbReference type="OrthoDB" id="1092050at2"/>
<evidence type="ECO:0000313" key="2">
    <source>
        <dbReference type="EMBL" id="SFJ96601.1"/>
    </source>
</evidence>